<reference evidence="3 4" key="1">
    <citation type="journal article" date="2015" name="Genome Announc.">
        <title>Expanding the biotechnology potential of lactobacilli through comparative genomics of 213 strains and associated genera.</title>
        <authorList>
            <person name="Sun Z."/>
            <person name="Harris H.M."/>
            <person name="McCann A."/>
            <person name="Guo C."/>
            <person name="Argimon S."/>
            <person name="Zhang W."/>
            <person name="Yang X."/>
            <person name="Jeffery I.B."/>
            <person name="Cooney J.C."/>
            <person name="Kagawa T.F."/>
            <person name="Liu W."/>
            <person name="Song Y."/>
            <person name="Salvetti E."/>
            <person name="Wrobel A."/>
            <person name="Rasinkangas P."/>
            <person name="Parkhill J."/>
            <person name="Rea M.C."/>
            <person name="O'Sullivan O."/>
            <person name="Ritari J."/>
            <person name="Douillard F.P."/>
            <person name="Paul Ross R."/>
            <person name="Yang R."/>
            <person name="Briner A.E."/>
            <person name="Felis G.E."/>
            <person name="de Vos W.M."/>
            <person name="Barrangou R."/>
            <person name="Klaenhammer T.R."/>
            <person name="Caufield P.W."/>
            <person name="Cui Y."/>
            <person name="Zhang H."/>
            <person name="O'Toole P.W."/>
        </authorList>
    </citation>
    <scope>NUCLEOTIDE SEQUENCE [LARGE SCALE GENOMIC DNA]</scope>
    <source>
        <strain evidence="3 4">DSM 15429</strain>
    </source>
</reference>
<feature type="transmembrane region" description="Helical" evidence="1">
    <location>
        <begin position="12"/>
        <end position="30"/>
    </location>
</feature>
<dbReference type="PANTHER" id="PTHR40448">
    <property type="entry name" value="TWO-COMPONENT SENSOR HISTIDINE KINASE"/>
    <property type="match status" value="1"/>
</dbReference>
<evidence type="ECO:0000313" key="3">
    <source>
        <dbReference type="EMBL" id="KRL47445.1"/>
    </source>
</evidence>
<dbReference type="Proteomes" id="UP000051835">
    <property type="component" value="Unassembled WGS sequence"/>
</dbReference>
<dbReference type="AlphaFoldDB" id="A0A0R1QZB5"/>
<dbReference type="PANTHER" id="PTHR40448:SF1">
    <property type="entry name" value="TWO-COMPONENT SENSOR HISTIDINE KINASE"/>
    <property type="match status" value="1"/>
</dbReference>
<comment type="caution">
    <text evidence="3">The sequence shown here is derived from an EMBL/GenBank/DDBJ whole genome shotgun (WGS) entry which is preliminary data.</text>
</comment>
<dbReference type="EMBL" id="AZFC01000028">
    <property type="protein sequence ID" value="KRL47445.1"/>
    <property type="molecule type" value="Genomic_DNA"/>
</dbReference>
<dbReference type="RefSeq" id="WP_225436323.1">
    <property type="nucleotide sequence ID" value="NZ_AZFC01000028.1"/>
</dbReference>
<gene>
    <name evidence="3" type="ORF">FD37_GL002312</name>
</gene>
<organism evidence="3 4">
    <name type="scientific">Levilactobacillus spicheri DSM 15429</name>
    <dbReference type="NCBI Taxonomy" id="1423805"/>
    <lineage>
        <taxon>Bacteria</taxon>
        <taxon>Bacillati</taxon>
        <taxon>Bacillota</taxon>
        <taxon>Bacilli</taxon>
        <taxon>Lactobacillales</taxon>
        <taxon>Lactobacillaceae</taxon>
        <taxon>Levilactobacillus</taxon>
    </lineage>
</organism>
<dbReference type="SUPFAM" id="SSF55874">
    <property type="entry name" value="ATPase domain of HSP90 chaperone/DNA topoisomerase II/histidine kinase"/>
    <property type="match status" value="1"/>
</dbReference>
<dbReference type="Gene3D" id="3.30.565.10">
    <property type="entry name" value="Histidine kinase-like ATPase, C-terminal domain"/>
    <property type="match status" value="1"/>
</dbReference>
<keyword evidence="1" id="KW-1133">Transmembrane helix</keyword>
<accession>A0A0R1QZB5</accession>
<evidence type="ECO:0000313" key="4">
    <source>
        <dbReference type="Proteomes" id="UP000051835"/>
    </source>
</evidence>
<keyword evidence="1" id="KW-0472">Membrane</keyword>
<protein>
    <submittedName>
        <fullName evidence="3">Signal transduction protein</fullName>
    </submittedName>
</protein>
<feature type="transmembrane region" description="Helical" evidence="1">
    <location>
        <begin position="114"/>
        <end position="135"/>
    </location>
</feature>
<evidence type="ECO:0000259" key="2">
    <source>
        <dbReference type="Pfam" id="PF14501"/>
    </source>
</evidence>
<dbReference type="InterPro" id="IPR032834">
    <property type="entry name" value="NatK-like_C"/>
</dbReference>
<proteinExistence type="predicted"/>
<feature type="transmembrane region" description="Helical" evidence="1">
    <location>
        <begin position="156"/>
        <end position="179"/>
    </location>
</feature>
<dbReference type="GO" id="GO:0042802">
    <property type="term" value="F:identical protein binding"/>
    <property type="evidence" value="ECO:0007669"/>
    <property type="project" value="TreeGrafter"/>
</dbReference>
<dbReference type="PATRIC" id="fig|1423805.4.peg.2380"/>
<dbReference type="Pfam" id="PF14501">
    <property type="entry name" value="HATPase_c_5"/>
    <property type="match status" value="1"/>
</dbReference>
<name>A0A0R1QZB5_9LACO</name>
<dbReference type="InterPro" id="IPR036890">
    <property type="entry name" value="HATPase_C_sf"/>
</dbReference>
<sequence length="445" mass="50369">MIFHLFDQNFWVNFVLAMVMQGFWTLWIGEIRPQTWLLPVQWVGWALVTALIGQPWALVIPPLAAWSYLLRHRRQLAVIFVNVTLVIALIVILINDLFYQSTIEIWGAVFANSTLGVAFRLTAQVGAYFLISLGVRGMRIQPGNLAQLAFSRKEQWTVLTLLGTLGLMTELSTAVIHRLNLPHSLLTFALSIESLMVALIVISLFLFLRSFFSRQHALVDYQASVLQTRYDQRISDQVRAIRDFKHTYQKQMLKLGDYLDAEDYAGLEAYFKTLDDHWQTTKQLVGLEVDGFQRLNDPPLKSLLFQKILAAQNRGWHFRLEIPDQVQAIPMNNVQLLRVMGILLDNAIEAPLVGDLPEIYCAILDYPDAVELAVANPVSVTNPPKINQFMQAGYTTKGQNHGLGLSTVNEIINQTANAAIQIVLKRGRLYMTVILTKEVDDHDAG</sequence>
<evidence type="ECO:0000256" key="1">
    <source>
        <dbReference type="SAM" id="Phobius"/>
    </source>
</evidence>
<feature type="domain" description="Sensor histidine kinase NatK-like C-terminal" evidence="2">
    <location>
        <begin position="331"/>
        <end position="430"/>
    </location>
</feature>
<feature type="transmembrane region" description="Helical" evidence="1">
    <location>
        <begin position="42"/>
        <end position="64"/>
    </location>
</feature>
<keyword evidence="1" id="KW-0812">Transmembrane</keyword>
<feature type="transmembrane region" description="Helical" evidence="1">
    <location>
        <begin position="185"/>
        <end position="208"/>
    </location>
</feature>
<feature type="transmembrane region" description="Helical" evidence="1">
    <location>
        <begin position="76"/>
        <end position="94"/>
    </location>
</feature>